<dbReference type="Proteomes" id="UP001501705">
    <property type="component" value="Unassembled WGS sequence"/>
</dbReference>
<name>A0ABN2DB07_9ACTN</name>
<dbReference type="CDD" id="cd11715">
    <property type="entry name" value="THUMP_AdoMetMT"/>
    <property type="match status" value="1"/>
</dbReference>
<dbReference type="SUPFAM" id="SSF53335">
    <property type="entry name" value="S-adenosyl-L-methionine-dependent methyltransferases"/>
    <property type="match status" value="1"/>
</dbReference>
<organism evidence="2 3">
    <name type="scientific">Kribbella hippodromi</name>
    <dbReference type="NCBI Taxonomy" id="434347"/>
    <lineage>
        <taxon>Bacteria</taxon>
        <taxon>Bacillati</taxon>
        <taxon>Actinomycetota</taxon>
        <taxon>Actinomycetes</taxon>
        <taxon>Propionibacteriales</taxon>
        <taxon>Kribbellaceae</taxon>
        <taxon>Kribbella</taxon>
    </lineage>
</organism>
<accession>A0ABN2DB07</accession>
<dbReference type="CDD" id="cd02440">
    <property type="entry name" value="AdoMet_MTases"/>
    <property type="match status" value="1"/>
</dbReference>
<dbReference type="InterPro" id="IPR029063">
    <property type="entry name" value="SAM-dependent_MTases_sf"/>
</dbReference>
<dbReference type="PANTHER" id="PTHR14911">
    <property type="entry name" value="THUMP DOMAIN-CONTAINING"/>
    <property type="match status" value="1"/>
</dbReference>
<keyword evidence="3" id="KW-1185">Reference proteome</keyword>
<dbReference type="PROSITE" id="PS00092">
    <property type="entry name" value="N6_MTASE"/>
    <property type="match status" value="1"/>
</dbReference>
<protein>
    <recommendedName>
        <fullName evidence="1">Ribosomal RNA large subunit methyltransferase K/L-like methyltransferase domain-containing protein</fullName>
    </recommendedName>
</protein>
<proteinExistence type="predicted"/>
<dbReference type="Gene3D" id="3.40.50.150">
    <property type="entry name" value="Vaccinia Virus protein VP39"/>
    <property type="match status" value="1"/>
</dbReference>
<dbReference type="RefSeq" id="WP_344234351.1">
    <property type="nucleotide sequence ID" value="NZ_BAAAPH010000009.1"/>
</dbReference>
<dbReference type="InterPro" id="IPR002052">
    <property type="entry name" value="DNA_methylase_N6_adenine_CS"/>
</dbReference>
<gene>
    <name evidence="2" type="ORF">GCM10009804_32490</name>
</gene>
<dbReference type="InterPro" id="IPR000241">
    <property type="entry name" value="RlmKL-like_Mtase"/>
</dbReference>
<feature type="domain" description="Ribosomal RNA large subunit methyltransferase K/L-like methyltransferase" evidence="1">
    <location>
        <begin position="160"/>
        <end position="284"/>
    </location>
</feature>
<evidence type="ECO:0000259" key="1">
    <source>
        <dbReference type="Pfam" id="PF01170"/>
    </source>
</evidence>
<evidence type="ECO:0000313" key="3">
    <source>
        <dbReference type="Proteomes" id="UP001501705"/>
    </source>
</evidence>
<sequence length="339" mass="36417">MSSALVLVRAVSGLEWVVAEEVAAAGHRVVEVSKRQVVVEGMIERPPRVADDLFVVQGSAPDPGRPKNGLVGAVRAALRSAPEPGGAFAVSASFVGERNFNRYDVEDLVGERIARLVGGQYHSRRGGVVPPDDRAEWRVVLDGKTLWIALRPYAVPLHRRVWRQRTVPGSLHPPVAAAMARLARLAPGQGVLDPFCGAGTVLLEAQSLEPGASYVGVDRERAAIAAARVNGARLGGSGISWRVGDSRRTPAGRLRARPATDPVGGSFDRIVSNPPWGVRVDAADLPAALRRWRDVLRPGGLVVALLMAEQVPRGWRVLDRYEVAVAGRHPVIVIADRIR</sequence>
<dbReference type="PRINTS" id="PR00507">
    <property type="entry name" value="N12N6MTFRASE"/>
</dbReference>
<dbReference type="Pfam" id="PF01170">
    <property type="entry name" value="UPF0020"/>
    <property type="match status" value="1"/>
</dbReference>
<evidence type="ECO:0000313" key="2">
    <source>
        <dbReference type="EMBL" id="GAA1573379.1"/>
    </source>
</evidence>
<reference evidence="2 3" key="1">
    <citation type="journal article" date="2019" name="Int. J. Syst. Evol. Microbiol.">
        <title>The Global Catalogue of Microorganisms (GCM) 10K type strain sequencing project: providing services to taxonomists for standard genome sequencing and annotation.</title>
        <authorList>
            <consortium name="The Broad Institute Genomics Platform"/>
            <consortium name="The Broad Institute Genome Sequencing Center for Infectious Disease"/>
            <person name="Wu L."/>
            <person name="Ma J."/>
        </authorList>
    </citation>
    <scope>NUCLEOTIDE SEQUENCE [LARGE SCALE GENOMIC DNA]</scope>
    <source>
        <strain evidence="2 3">JCM 15572</strain>
    </source>
</reference>
<comment type="caution">
    <text evidence="2">The sequence shown here is derived from an EMBL/GenBank/DDBJ whole genome shotgun (WGS) entry which is preliminary data.</text>
</comment>
<dbReference type="EMBL" id="BAAAPH010000009">
    <property type="protein sequence ID" value="GAA1573379.1"/>
    <property type="molecule type" value="Genomic_DNA"/>
</dbReference>
<dbReference type="PANTHER" id="PTHR14911:SF13">
    <property type="entry name" value="TRNA (GUANINE(6)-N2)-METHYLTRANSFERASE THUMP3"/>
    <property type="match status" value="1"/>
</dbReference>